<dbReference type="InterPro" id="IPR003439">
    <property type="entry name" value="ABC_transporter-like_ATP-bd"/>
</dbReference>
<keyword evidence="6" id="KW-1185">Reference proteome</keyword>
<dbReference type="PANTHER" id="PTHR42788">
    <property type="entry name" value="TAURINE IMPORT ATP-BINDING PROTEIN-RELATED"/>
    <property type="match status" value="1"/>
</dbReference>
<dbReference type="Gene3D" id="3.40.50.300">
    <property type="entry name" value="P-loop containing nucleotide triphosphate hydrolases"/>
    <property type="match status" value="1"/>
</dbReference>
<keyword evidence="1" id="KW-0813">Transport</keyword>
<dbReference type="GO" id="GO:0016887">
    <property type="term" value="F:ATP hydrolysis activity"/>
    <property type="evidence" value="ECO:0007669"/>
    <property type="project" value="InterPro"/>
</dbReference>
<dbReference type="SMART" id="SM00382">
    <property type="entry name" value="AAA"/>
    <property type="match status" value="1"/>
</dbReference>
<dbReference type="InterPro" id="IPR050166">
    <property type="entry name" value="ABC_transporter_ATP-bind"/>
</dbReference>
<reference evidence="5 6" key="1">
    <citation type="submission" date="2016-10" db="EMBL/GenBank/DDBJ databases">
        <authorList>
            <person name="de Groot N.N."/>
        </authorList>
    </citation>
    <scope>NUCLEOTIDE SEQUENCE [LARGE SCALE GENOMIC DNA]</scope>
    <source>
        <strain evidence="5 6">ATCC 51327</strain>
    </source>
</reference>
<dbReference type="PANTHER" id="PTHR42788:SF13">
    <property type="entry name" value="ALIPHATIC SULFONATES IMPORT ATP-BINDING PROTEIN SSUB"/>
    <property type="match status" value="1"/>
</dbReference>
<dbReference type="InterPro" id="IPR003593">
    <property type="entry name" value="AAA+_ATPase"/>
</dbReference>
<dbReference type="SUPFAM" id="SSF52540">
    <property type="entry name" value="P-loop containing nucleoside triphosphate hydrolases"/>
    <property type="match status" value="1"/>
</dbReference>
<feature type="domain" description="ABC transporter" evidence="4">
    <location>
        <begin position="5"/>
        <end position="249"/>
    </location>
</feature>
<dbReference type="GO" id="GO:0005524">
    <property type="term" value="F:ATP binding"/>
    <property type="evidence" value="ECO:0007669"/>
    <property type="project" value="UniProtKB-KW"/>
</dbReference>
<accession>A0A1I4H3K9</accession>
<dbReference type="AlphaFoldDB" id="A0A1I4H3K9"/>
<dbReference type="RefSeq" id="WP_089860544.1">
    <property type="nucleotide sequence ID" value="NZ_FOTI01000009.1"/>
</dbReference>
<dbReference type="STRING" id="29563.SAMN02983006_00974"/>
<dbReference type="Proteomes" id="UP000199006">
    <property type="component" value="Unassembled WGS sequence"/>
</dbReference>
<evidence type="ECO:0000313" key="5">
    <source>
        <dbReference type="EMBL" id="SFL36785.1"/>
    </source>
</evidence>
<evidence type="ECO:0000256" key="3">
    <source>
        <dbReference type="ARBA" id="ARBA00022840"/>
    </source>
</evidence>
<protein>
    <submittedName>
        <fullName evidence="5">NitT/TauT family transport system ATP-binding protein</fullName>
    </submittedName>
</protein>
<proteinExistence type="predicted"/>
<dbReference type="OrthoDB" id="9801958at2"/>
<dbReference type="InterPro" id="IPR027417">
    <property type="entry name" value="P-loop_NTPase"/>
</dbReference>
<evidence type="ECO:0000259" key="4">
    <source>
        <dbReference type="PROSITE" id="PS50893"/>
    </source>
</evidence>
<gene>
    <name evidence="5" type="ORF">SAMN02983006_00974</name>
</gene>
<dbReference type="InterPro" id="IPR017871">
    <property type="entry name" value="ABC_transporter-like_CS"/>
</dbReference>
<dbReference type="Pfam" id="PF00005">
    <property type="entry name" value="ABC_tran"/>
    <property type="match status" value="1"/>
</dbReference>
<evidence type="ECO:0000313" key="6">
    <source>
        <dbReference type="Proteomes" id="UP000199006"/>
    </source>
</evidence>
<organism evidence="5 6">
    <name type="scientific">Halanaerobium salsuginis</name>
    <dbReference type="NCBI Taxonomy" id="29563"/>
    <lineage>
        <taxon>Bacteria</taxon>
        <taxon>Bacillati</taxon>
        <taxon>Bacillota</taxon>
        <taxon>Clostridia</taxon>
        <taxon>Halanaerobiales</taxon>
        <taxon>Halanaerobiaceae</taxon>
        <taxon>Halanaerobium</taxon>
    </lineage>
</organism>
<dbReference type="PROSITE" id="PS50893">
    <property type="entry name" value="ABC_TRANSPORTER_2"/>
    <property type="match status" value="1"/>
</dbReference>
<dbReference type="PROSITE" id="PS00211">
    <property type="entry name" value="ABC_TRANSPORTER_1"/>
    <property type="match status" value="1"/>
</dbReference>
<dbReference type="CDD" id="cd03293">
    <property type="entry name" value="ABC_NrtD_SsuB_transporters"/>
    <property type="match status" value="1"/>
</dbReference>
<keyword evidence="2" id="KW-0547">Nucleotide-binding</keyword>
<keyword evidence="3 5" id="KW-0067">ATP-binding</keyword>
<sequence length="259" mass="29530">MSKYLELKSVSKKYQQQNKEELVLKNVNFSVKKGELAAILGPSGCGKSTLLKLIAGFIKTDQGIISKEGRIIRGPGLDRIMLFQDFEQLFPWLTVLNNIIFALKASRKTEKNSFNFWPGQFRQDLKLLAKEYLAKVKLSQYQDYYPHQLSGGMKQRVALARTLAVQGEIMLMDEPFASLDSQTRQDLQQLLSDLQLNNSRTILFVTHDIREAVFLADKIIVLKDNPGEVISVLANNLPYPRQRSSEQFNQLSEKITSLF</sequence>
<dbReference type="EMBL" id="FOTI01000009">
    <property type="protein sequence ID" value="SFL36785.1"/>
    <property type="molecule type" value="Genomic_DNA"/>
</dbReference>
<evidence type="ECO:0000256" key="2">
    <source>
        <dbReference type="ARBA" id="ARBA00022741"/>
    </source>
</evidence>
<name>A0A1I4H3K9_9FIRM</name>
<evidence type="ECO:0000256" key="1">
    <source>
        <dbReference type="ARBA" id="ARBA00022448"/>
    </source>
</evidence>